<dbReference type="Gene3D" id="3.20.80.10">
    <property type="entry name" value="Regulatory factor, effector binding domain"/>
    <property type="match status" value="1"/>
</dbReference>
<feature type="region of interest" description="Disordered" evidence="1">
    <location>
        <begin position="97"/>
        <end position="121"/>
    </location>
</feature>
<dbReference type="Proteomes" id="UP001430455">
    <property type="component" value="Unassembled WGS sequence"/>
</dbReference>
<dbReference type="InterPro" id="IPR006917">
    <property type="entry name" value="SOUL_heme-bd"/>
</dbReference>
<proteinExistence type="predicted"/>
<accession>A0AAW4PDS1</accession>
<reference evidence="2 3" key="1">
    <citation type="submission" date="2021-06" db="EMBL/GenBank/DDBJ databases">
        <title>Halomicroarcula sp. a new haloarchaeum isolated from saline soil.</title>
        <authorList>
            <person name="Duran-Viseras A."/>
            <person name="Sanchez-Porro C."/>
            <person name="Ventosa A."/>
        </authorList>
    </citation>
    <scope>NUCLEOTIDE SEQUENCE [LARGE SCALE GENOMIC DNA]</scope>
    <source>
        <strain evidence="2 3">F27</strain>
    </source>
</reference>
<evidence type="ECO:0000313" key="3">
    <source>
        <dbReference type="Proteomes" id="UP001430455"/>
    </source>
</evidence>
<comment type="caution">
    <text evidence="2">The sequence shown here is derived from an EMBL/GenBank/DDBJ whole genome shotgun (WGS) entry which is preliminary data.</text>
</comment>
<protein>
    <submittedName>
        <fullName evidence="2">Heme-binding protein</fullName>
    </submittedName>
</protein>
<dbReference type="PANTHER" id="PTHR11220">
    <property type="entry name" value="HEME-BINDING PROTEIN-RELATED"/>
    <property type="match status" value="1"/>
</dbReference>
<keyword evidence="3" id="KW-1185">Reference proteome</keyword>
<dbReference type="PANTHER" id="PTHR11220:SF1">
    <property type="entry name" value="HEME-BINDING PROTEIN 2"/>
    <property type="match status" value="1"/>
</dbReference>
<name>A0AAW4PDS1_9EURY</name>
<dbReference type="AlphaFoldDB" id="A0AAW4PDS1"/>
<evidence type="ECO:0000256" key="1">
    <source>
        <dbReference type="SAM" id="MobiDB-lite"/>
    </source>
</evidence>
<dbReference type="EMBL" id="RKLT01000003">
    <property type="protein sequence ID" value="MBX0295595.1"/>
    <property type="molecule type" value="Genomic_DNA"/>
</dbReference>
<evidence type="ECO:0000313" key="2">
    <source>
        <dbReference type="EMBL" id="MBX0295595.1"/>
    </source>
</evidence>
<sequence>MSSRFRAAVGTVAAALALWVGWGLYVTRSTEQVPSETVDRLDGVEIRHYPQTVLVETTAPSASAAFRRLFGYISGENEGSEGVEMTAPVETDGATVGMTAPVRTGTDVSTTPVRTDGDDGESGSVRMAFYLPASYTPATAPVPTDPSVRLVVDPPRTAAVREFGWYATEGRVAREREALFETLADRGIETRGDPTLLQYNDPWTPPFMRRNEVEVTVDERSFPSGGET</sequence>
<dbReference type="RefSeq" id="WP_220580222.1">
    <property type="nucleotide sequence ID" value="NZ_RKLT01000003.1"/>
</dbReference>
<dbReference type="InterPro" id="IPR011256">
    <property type="entry name" value="Reg_factor_effector_dom_sf"/>
</dbReference>
<organism evidence="2 3">
    <name type="scientific">Haloarcula nitratireducens</name>
    <dbReference type="NCBI Taxonomy" id="2487749"/>
    <lineage>
        <taxon>Archaea</taxon>
        <taxon>Methanobacteriati</taxon>
        <taxon>Methanobacteriota</taxon>
        <taxon>Stenosarchaea group</taxon>
        <taxon>Halobacteria</taxon>
        <taxon>Halobacteriales</taxon>
        <taxon>Haloarculaceae</taxon>
        <taxon>Haloarcula</taxon>
    </lineage>
</organism>
<gene>
    <name evidence="2" type="ORF">EGH23_11965</name>
</gene>
<dbReference type="Pfam" id="PF04832">
    <property type="entry name" value="SOUL"/>
    <property type="match status" value="1"/>
</dbReference>
<dbReference type="SUPFAM" id="SSF55136">
    <property type="entry name" value="Probable bacterial effector-binding domain"/>
    <property type="match status" value="1"/>
</dbReference>